<dbReference type="Pfam" id="PF00076">
    <property type="entry name" value="RRM_1"/>
    <property type="match status" value="1"/>
</dbReference>
<dbReference type="InterPro" id="IPR012677">
    <property type="entry name" value="Nucleotide-bd_a/b_plait_sf"/>
</dbReference>
<dbReference type="GO" id="GO:0006397">
    <property type="term" value="P:mRNA processing"/>
    <property type="evidence" value="ECO:0007669"/>
    <property type="project" value="UniProtKB-KW"/>
</dbReference>
<dbReference type="PROSITE" id="PS50102">
    <property type="entry name" value="RRM"/>
    <property type="match status" value="1"/>
</dbReference>
<dbReference type="InterPro" id="IPR035979">
    <property type="entry name" value="RBD_domain_sf"/>
</dbReference>
<reference evidence="5" key="1">
    <citation type="journal article" date="2020" name="Nat. Commun.">
        <title>Large-scale genome sequencing of mycorrhizal fungi provides insights into the early evolution of symbiotic traits.</title>
        <authorList>
            <person name="Miyauchi S."/>
            <person name="Kiss E."/>
            <person name="Kuo A."/>
            <person name="Drula E."/>
            <person name="Kohler A."/>
            <person name="Sanchez-Garcia M."/>
            <person name="Morin E."/>
            <person name="Andreopoulos B."/>
            <person name="Barry K.W."/>
            <person name="Bonito G."/>
            <person name="Buee M."/>
            <person name="Carver A."/>
            <person name="Chen C."/>
            <person name="Cichocki N."/>
            <person name="Clum A."/>
            <person name="Culley D."/>
            <person name="Crous P.W."/>
            <person name="Fauchery L."/>
            <person name="Girlanda M."/>
            <person name="Hayes R.D."/>
            <person name="Keri Z."/>
            <person name="LaButti K."/>
            <person name="Lipzen A."/>
            <person name="Lombard V."/>
            <person name="Magnuson J."/>
            <person name="Maillard F."/>
            <person name="Murat C."/>
            <person name="Nolan M."/>
            <person name="Ohm R.A."/>
            <person name="Pangilinan J."/>
            <person name="Pereira M.F."/>
            <person name="Perotto S."/>
            <person name="Peter M."/>
            <person name="Pfister S."/>
            <person name="Riley R."/>
            <person name="Sitrit Y."/>
            <person name="Stielow J.B."/>
            <person name="Szollosi G."/>
            <person name="Zifcakova L."/>
            <person name="Stursova M."/>
            <person name="Spatafora J.W."/>
            <person name="Tedersoo L."/>
            <person name="Vaario L.M."/>
            <person name="Yamada A."/>
            <person name="Yan M."/>
            <person name="Wang P."/>
            <person name="Xu J."/>
            <person name="Bruns T."/>
            <person name="Baldrian P."/>
            <person name="Vilgalys R."/>
            <person name="Dunand C."/>
            <person name="Henrissat B."/>
            <person name="Grigoriev I.V."/>
            <person name="Hibbett D."/>
            <person name="Nagy L.G."/>
            <person name="Martin F.M."/>
        </authorList>
    </citation>
    <scope>NUCLEOTIDE SEQUENCE</scope>
    <source>
        <strain evidence="5">UP504</strain>
    </source>
</reference>
<evidence type="ECO:0000259" key="4">
    <source>
        <dbReference type="PROSITE" id="PS50102"/>
    </source>
</evidence>
<name>A0A9P6ARY2_9AGAM</name>
<dbReference type="SUPFAM" id="SSF54928">
    <property type="entry name" value="RNA-binding domain, RBD"/>
    <property type="match status" value="1"/>
</dbReference>
<feature type="compositionally biased region" description="Gly residues" evidence="3">
    <location>
        <begin position="236"/>
        <end position="245"/>
    </location>
</feature>
<dbReference type="InterPro" id="IPR034772">
    <property type="entry name" value="CPSF6/7"/>
</dbReference>
<comment type="similarity">
    <text evidence="1">Belongs to the RRM CPSF6/7 family.</text>
</comment>
<dbReference type="AlphaFoldDB" id="A0A9P6ARY2"/>
<dbReference type="GO" id="GO:0005634">
    <property type="term" value="C:nucleus"/>
    <property type="evidence" value="ECO:0007669"/>
    <property type="project" value="UniProtKB-SubCell"/>
</dbReference>
<organism evidence="5 6">
    <name type="scientific">Hydnum rufescens UP504</name>
    <dbReference type="NCBI Taxonomy" id="1448309"/>
    <lineage>
        <taxon>Eukaryota</taxon>
        <taxon>Fungi</taxon>
        <taxon>Dikarya</taxon>
        <taxon>Basidiomycota</taxon>
        <taxon>Agaricomycotina</taxon>
        <taxon>Agaricomycetes</taxon>
        <taxon>Cantharellales</taxon>
        <taxon>Hydnaceae</taxon>
        <taxon>Hydnum</taxon>
    </lineage>
</organism>
<proteinExistence type="inferred from homology"/>
<dbReference type="InterPro" id="IPR000504">
    <property type="entry name" value="RRM_dom"/>
</dbReference>
<dbReference type="EMBL" id="MU129009">
    <property type="protein sequence ID" value="KAF9510852.1"/>
    <property type="molecule type" value="Genomic_DNA"/>
</dbReference>
<feature type="domain" description="RRM" evidence="4">
    <location>
        <begin position="112"/>
        <end position="193"/>
    </location>
</feature>
<dbReference type="Proteomes" id="UP000886523">
    <property type="component" value="Unassembled WGS sequence"/>
</dbReference>
<dbReference type="CDD" id="cd12372">
    <property type="entry name" value="RRM_CFIm68_CFIm59"/>
    <property type="match status" value="1"/>
</dbReference>
<protein>
    <recommendedName>
        <fullName evidence="4">RRM domain-containing protein</fullName>
    </recommendedName>
</protein>
<evidence type="ECO:0000256" key="3">
    <source>
        <dbReference type="SAM" id="MobiDB-lite"/>
    </source>
</evidence>
<feature type="compositionally biased region" description="Basic and acidic residues" evidence="3">
    <location>
        <begin position="34"/>
        <end position="50"/>
    </location>
</feature>
<comment type="caution">
    <text evidence="5">The sequence shown here is derived from an EMBL/GenBank/DDBJ whole genome shotgun (WGS) entry which is preliminary data.</text>
</comment>
<feature type="compositionally biased region" description="Acidic residues" evidence="3">
    <location>
        <begin position="1"/>
        <end position="18"/>
    </location>
</feature>
<accession>A0A9P6ARY2</accession>
<evidence type="ECO:0000256" key="1">
    <source>
        <dbReference type="ARBA" id="ARBA00006265"/>
    </source>
</evidence>
<keyword evidence="6" id="KW-1185">Reference proteome</keyword>
<evidence type="ECO:0000313" key="6">
    <source>
        <dbReference type="Proteomes" id="UP000886523"/>
    </source>
</evidence>
<evidence type="ECO:0000313" key="5">
    <source>
        <dbReference type="EMBL" id="KAF9510852.1"/>
    </source>
</evidence>
<gene>
    <name evidence="5" type="ORF">BS47DRAFT_1487260</name>
</gene>
<dbReference type="PANTHER" id="PTHR23204">
    <property type="entry name" value="CLEAVAGE AND POLYADENYLATION SPECIFIC FACTOR"/>
    <property type="match status" value="1"/>
</dbReference>
<dbReference type="SMART" id="SM00360">
    <property type="entry name" value="RRM"/>
    <property type="match status" value="1"/>
</dbReference>
<keyword evidence="2" id="KW-0694">RNA-binding</keyword>
<feature type="region of interest" description="Disordered" evidence="3">
    <location>
        <begin position="1"/>
        <end position="106"/>
    </location>
</feature>
<feature type="region of interest" description="Disordered" evidence="3">
    <location>
        <begin position="193"/>
        <end position="245"/>
    </location>
</feature>
<dbReference type="Gene3D" id="3.30.70.330">
    <property type="match status" value="1"/>
</dbReference>
<evidence type="ECO:0000256" key="2">
    <source>
        <dbReference type="PROSITE-ProRule" id="PRU00176"/>
    </source>
</evidence>
<dbReference type="GO" id="GO:0003723">
    <property type="term" value="F:RNA binding"/>
    <property type="evidence" value="ECO:0007669"/>
    <property type="project" value="UniProtKB-UniRule"/>
</dbReference>
<sequence>MGEDDVDLYGEDYDEQYDEQSSNIPVAQGGHEPSVGEKRQRPESPGHEQDQYDANGQGQSLSSGPRNPPVGMMNQSQTQQQSSSAAGYASQSLSGNNSLPAGPAGPRNVNDDALFIGEMPWWATDEDLRQVAAEVGVHIELKDITFSEHKVNGKSKGLAYVECGSNENAARVKAWFDENEIHNRKAHVTFTQSANGNPFRTLPKDPPPRAGGTRPNNSGGRGGFQNASGPAPTMRSGGGGGGGVGANPMMMNPAAMGNPMMGVGVPLPLSGGTMMGGMNP</sequence>
<feature type="compositionally biased region" description="Low complexity" evidence="3">
    <location>
        <begin position="75"/>
        <end position="94"/>
    </location>
</feature>
<dbReference type="OrthoDB" id="10065185at2759"/>
<feature type="compositionally biased region" description="Polar residues" evidence="3">
    <location>
        <begin position="52"/>
        <end position="65"/>
    </location>
</feature>